<name>A0AAV2CW01_9ROSI</name>
<dbReference type="AlphaFoldDB" id="A0AAV2CW01"/>
<reference evidence="2 3" key="1">
    <citation type="submission" date="2024-04" db="EMBL/GenBank/DDBJ databases">
        <authorList>
            <person name="Fracassetti M."/>
        </authorList>
    </citation>
    <scope>NUCLEOTIDE SEQUENCE [LARGE SCALE GENOMIC DNA]</scope>
</reference>
<feature type="region of interest" description="Disordered" evidence="1">
    <location>
        <begin position="72"/>
        <end position="94"/>
    </location>
</feature>
<evidence type="ECO:0000313" key="2">
    <source>
        <dbReference type="EMBL" id="CAL1360714.1"/>
    </source>
</evidence>
<gene>
    <name evidence="2" type="ORF">LTRI10_LOCUS8130</name>
</gene>
<dbReference type="Proteomes" id="UP001497516">
    <property type="component" value="Chromosome 10"/>
</dbReference>
<sequence length="155" mass="16952">MMHGKVPIIMIYGKTTIFHLPFSSFQISFHQNPPPASSHWSKPSLGRSTLCRPTSISGPTYRCLPSADPLPSLRSPRLSSPGTSPSSLHAAGNHQYDLDDSVSNVEHMEDGGAAVNVKPIGDAEEHQNNLSKDLYACPVNFSHPTMYQYTGILYN</sequence>
<proteinExistence type="predicted"/>
<evidence type="ECO:0000256" key="1">
    <source>
        <dbReference type="SAM" id="MobiDB-lite"/>
    </source>
</evidence>
<keyword evidence="3" id="KW-1185">Reference proteome</keyword>
<protein>
    <submittedName>
        <fullName evidence="2">Uncharacterized protein</fullName>
    </submittedName>
</protein>
<evidence type="ECO:0000313" key="3">
    <source>
        <dbReference type="Proteomes" id="UP001497516"/>
    </source>
</evidence>
<organism evidence="2 3">
    <name type="scientific">Linum trigynum</name>
    <dbReference type="NCBI Taxonomy" id="586398"/>
    <lineage>
        <taxon>Eukaryota</taxon>
        <taxon>Viridiplantae</taxon>
        <taxon>Streptophyta</taxon>
        <taxon>Embryophyta</taxon>
        <taxon>Tracheophyta</taxon>
        <taxon>Spermatophyta</taxon>
        <taxon>Magnoliopsida</taxon>
        <taxon>eudicotyledons</taxon>
        <taxon>Gunneridae</taxon>
        <taxon>Pentapetalae</taxon>
        <taxon>rosids</taxon>
        <taxon>fabids</taxon>
        <taxon>Malpighiales</taxon>
        <taxon>Linaceae</taxon>
        <taxon>Linum</taxon>
    </lineage>
</organism>
<feature type="compositionally biased region" description="Low complexity" evidence="1">
    <location>
        <begin position="72"/>
        <end position="88"/>
    </location>
</feature>
<dbReference type="EMBL" id="OZ034814">
    <property type="protein sequence ID" value="CAL1360714.1"/>
    <property type="molecule type" value="Genomic_DNA"/>
</dbReference>
<accession>A0AAV2CW01</accession>